<dbReference type="Pfam" id="PF04857">
    <property type="entry name" value="CAF1"/>
    <property type="match status" value="1"/>
</dbReference>
<dbReference type="GO" id="GO:0003676">
    <property type="term" value="F:nucleic acid binding"/>
    <property type="evidence" value="ECO:0007669"/>
    <property type="project" value="InterPro"/>
</dbReference>
<dbReference type="AlphaFoldDB" id="Q3UTD2"/>
<dbReference type="EMBL" id="AK139523">
    <property type="protein sequence ID" value="BAE24048.1"/>
    <property type="molecule type" value="mRNA"/>
</dbReference>
<evidence type="ECO:0000256" key="1">
    <source>
        <dbReference type="ARBA" id="ARBA00008372"/>
    </source>
</evidence>
<gene>
    <name evidence="3" type="primary">Pnldc1</name>
</gene>
<proteinExistence type="evidence at transcript level"/>
<evidence type="ECO:0000313" key="3">
    <source>
        <dbReference type="MGI" id="MGI:2685159"/>
    </source>
</evidence>
<dbReference type="InterPro" id="IPR006941">
    <property type="entry name" value="RNase_CAF1"/>
</dbReference>
<reference evidence="2" key="3">
    <citation type="journal article" date="2000" name="Genome Res.">
        <title>RIKEN integrated sequence analysis (RISA) system--384-format sequencing pipeline with 384 multicapillary sequencer.</title>
        <authorList>
            <person name="Shibata K."/>
            <person name="Itoh M."/>
            <person name="Aizawa K."/>
            <person name="Nagaoka S."/>
            <person name="Sasaki N."/>
            <person name="Carninci P."/>
            <person name="Konno H."/>
            <person name="Akiyama J."/>
            <person name="Nishi K."/>
            <person name="Kitsunai T."/>
            <person name="Tashiro H."/>
            <person name="Itoh M."/>
            <person name="Sumi N."/>
            <person name="Ishii Y."/>
            <person name="Nakamura S."/>
            <person name="Hazama M."/>
            <person name="Nishine T."/>
            <person name="Harada A."/>
            <person name="Yamamoto R."/>
            <person name="Matsumoto H."/>
            <person name="Sakaguchi S."/>
            <person name="Ikegami T."/>
            <person name="Kashiwagi K."/>
            <person name="Fujiwake S."/>
            <person name="Inoue K."/>
            <person name="Togawa Y."/>
            <person name="Izawa M."/>
            <person name="Ohara E."/>
            <person name="Watahiki M."/>
            <person name="Yoneda Y."/>
            <person name="Ishikawa T."/>
            <person name="Ozawa K."/>
            <person name="Tanaka T."/>
            <person name="Matsuura S."/>
            <person name="Kawai J."/>
            <person name="Okazaki Y."/>
            <person name="Muramatsu M."/>
            <person name="Inoue Y."/>
            <person name="Kira A."/>
            <person name="Hayashizaki Y."/>
        </authorList>
    </citation>
    <scope>NUCLEOTIDE SEQUENCE</scope>
    <source>
        <strain evidence="2">C57BL/6J</strain>
        <tissue evidence="2">Egg</tissue>
    </source>
</reference>
<sequence length="189" mass="21426">MFSSIEGESNKYVAHSCNFFLFPTTFGILDSEFSFQASSVQFLNQYGFDYNKFLKNGIPYMNEEQEKKIKHSILRGNWRVRSSLDKDQIKVVIDKVTQWLDLAEEGDQMTLPGIAVPNRVNIISRKLQKQAHVDIGSGTREAGFRCSPLVTGSEHLFLADFSRGEGKESLVVFRFCVCLVLPCCRVPSL</sequence>
<dbReference type="InterPro" id="IPR012337">
    <property type="entry name" value="RNaseH-like_sf"/>
</dbReference>
<accession>Q3UTD2</accession>
<organism evidence="2">
    <name type="scientific">Mus musculus</name>
    <name type="common">Mouse</name>
    <dbReference type="NCBI Taxonomy" id="10090"/>
    <lineage>
        <taxon>Eukaryota</taxon>
        <taxon>Metazoa</taxon>
        <taxon>Chordata</taxon>
        <taxon>Craniata</taxon>
        <taxon>Vertebrata</taxon>
        <taxon>Euteleostomi</taxon>
        <taxon>Mammalia</taxon>
        <taxon>Eutheria</taxon>
        <taxon>Euarchontoglires</taxon>
        <taxon>Glires</taxon>
        <taxon>Rodentia</taxon>
        <taxon>Myomorpha</taxon>
        <taxon>Muroidea</taxon>
        <taxon>Muridae</taxon>
        <taxon>Murinae</taxon>
        <taxon>Mus</taxon>
        <taxon>Mus</taxon>
    </lineage>
</organism>
<reference evidence="2" key="8">
    <citation type="journal article" date="2005" name="Science">
        <title>Antisense Transcription in the Mammalian Transcriptome.</title>
        <authorList>
            <consortium name="RIKEN Genome Exploration Research Group and Genome Science Group (Genome Network Project Core Group) and the FANTOM Consortium"/>
        </authorList>
    </citation>
    <scope>NUCLEOTIDE SEQUENCE</scope>
    <source>
        <strain evidence="2">C57BL/6J</strain>
        <tissue evidence="2">Egg</tissue>
    </source>
</reference>
<reference evidence="2" key="7">
    <citation type="journal article" date="2005" name="Science">
        <title>The Transcriptional Landscape of the Mammalian Genome.</title>
        <authorList>
            <consortium name="The FANTOM Consortium"/>
            <consortium name="Riken Genome Exploration Research Group and Genome Science Group (Genome Network Project Core Group)"/>
        </authorList>
    </citation>
    <scope>NUCLEOTIDE SEQUENCE</scope>
    <source>
        <strain evidence="2">C57BL/6J</strain>
        <tissue evidence="2">Egg</tissue>
    </source>
</reference>
<reference evidence="2" key="5">
    <citation type="journal article" date="2002" name="Nature">
        <title>Analysis of the mouse transcriptome based on functional annotation of 60,770 full-length cDNAs.</title>
        <authorList>
            <consortium name="The FANTOM Consortium and the RIKEN Genome Exploration Research Group Phase I and II Team"/>
        </authorList>
    </citation>
    <scope>NUCLEOTIDE SEQUENCE</scope>
    <source>
        <strain evidence="2">C57BL/6J</strain>
        <tissue evidence="2">Egg</tissue>
    </source>
</reference>
<dbReference type="InterPro" id="IPR036397">
    <property type="entry name" value="RNaseH_sf"/>
</dbReference>
<evidence type="ECO:0000313" key="2">
    <source>
        <dbReference type="EMBL" id="BAE24048.1"/>
    </source>
</evidence>
<dbReference type="AGR" id="MGI:2685159"/>
<dbReference type="PANTHER" id="PTHR15092">
    <property type="entry name" value="POLY A -SPECIFIC RIBONUCLEASE/TARGET OF EGR1, MEMBER 1"/>
    <property type="match status" value="1"/>
</dbReference>
<reference evidence="2" key="4">
    <citation type="journal article" date="2001" name="Nature">
        <title>Functional annotation of a full-length mouse cDNA collection.</title>
        <authorList>
            <consortium name="The RIKEN Genome Exploration Research Group Phase II Team and the FANTOM Consortium"/>
        </authorList>
    </citation>
    <scope>NUCLEOTIDE SEQUENCE</scope>
    <source>
        <strain evidence="2">C57BL/6J</strain>
        <tissue evidence="2">Egg</tissue>
    </source>
</reference>
<reference evidence="2" key="2">
    <citation type="journal article" date="2000" name="Genome Res.">
        <title>Normalization and subtraction of cap-trapper-selected cDNAs to prepare full-length cDNA libraries for rapid discovery of new genes.</title>
        <authorList>
            <person name="Carninci P."/>
            <person name="Shibata Y."/>
            <person name="Hayatsu N."/>
            <person name="Sugahara Y."/>
            <person name="Shibata K."/>
            <person name="Itoh M."/>
            <person name="Konno H."/>
            <person name="Okazaki Y."/>
            <person name="Muramatsu M."/>
            <person name="Hayashizaki Y."/>
        </authorList>
    </citation>
    <scope>NUCLEOTIDE SEQUENCE</scope>
    <source>
        <strain evidence="2">C57BL/6J</strain>
        <tissue evidence="2">Egg</tissue>
    </source>
</reference>
<protein>
    <submittedName>
        <fullName evidence="2">Uncharacterized protein</fullName>
    </submittedName>
</protein>
<reference evidence="2" key="1">
    <citation type="journal article" date="1999" name="Methods Enzymol.">
        <title>High-efficiency full-length cDNA cloning.</title>
        <authorList>
            <person name="Carninci P."/>
            <person name="Hayashizaki Y."/>
        </authorList>
    </citation>
    <scope>NUCLEOTIDE SEQUENCE</scope>
    <source>
        <strain evidence="2">C57BL/6J</strain>
        <tissue evidence="2">Egg</tissue>
    </source>
</reference>
<dbReference type="PANTHER" id="PTHR15092:SF22">
    <property type="entry name" value="POLY(A)-SPECIFIC RIBONUCLEASE PNLDC1"/>
    <property type="match status" value="1"/>
</dbReference>
<reference evidence="2" key="6">
    <citation type="submission" date="2004-03" db="EMBL/GenBank/DDBJ databases">
        <authorList>
            <person name="Arakawa T."/>
            <person name="Carninci P."/>
            <person name="Fukuda S."/>
            <person name="Hashizume W."/>
            <person name="Hayashida K."/>
            <person name="Hori F."/>
            <person name="Iida J."/>
            <person name="Imamura K."/>
            <person name="Imotani K."/>
            <person name="Itoh M."/>
            <person name="Kanagawa S."/>
            <person name="Kawai J."/>
            <person name="Kojima M."/>
            <person name="Konno H."/>
            <person name="Murata M."/>
            <person name="Nakamura M."/>
            <person name="Ninomiya N."/>
            <person name="Nishiyori H."/>
            <person name="Nomura K."/>
            <person name="Ohno M."/>
            <person name="Sakazume N."/>
            <person name="Sano H."/>
            <person name="Sasaki D."/>
            <person name="Shibata K."/>
            <person name="Shiraki T."/>
            <person name="Tagami M."/>
            <person name="Tagami Y."/>
            <person name="Waki K."/>
            <person name="Watahiki A."/>
            <person name="Muramatsu M."/>
            <person name="Hayashizaki Y."/>
        </authorList>
    </citation>
    <scope>NUCLEOTIDE SEQUENCE</scope>
    <source>
        <strain evidence="2">C57BL/6J</strain>
        <tissue evidence="2">Egg</tissue>
    </source>
</reference>
<name>Q3UTD2_MOUSE</name>
<dbReference type="InterPro" id="IPR051181">
    <property type="entry name" value="CAF1_poly(A)_ribonucleases"/>
</dbReference>
<comment type="similarity">
    <text evidence="1">Belongs to the CAF1 family.</text>
</comment>
<dbReference type="GO" id="GO:0016070">
    <property type="term" value="P:RNA metabolic process"/>
    <property type="evidence" value="ECO:0007669"/>
    <property type="project" value="UniProtKB-ARBA"/>
</dbReference>
<dbReference type="Gene3D" id="3.30.420.10">
    <property type="entry name" value="Ribonuclease H-like superfamily/Ribonuclease H"/>
    <property type="match status" value="1"/>
</dbReference>
<dbReference type="MGI" id="MGI:2685159">
    <property type="gene designation" value="Pnldc1"/>
</dbReference>
<dbReference type="SUPFAM" id="SSF53098">
    <property type="entry name" value="Ribonuclease H-like"/>
    <property type="match status" value="1"/>
</dbReference>